<reference evidence="2 3" key="1">
    <citation type="submission" date="2016-06" db="EMBL/GenBank/DDBJ databases">
        <authorList>
            <person name="Kjaerup R.B."/>
            <person name="Dalgaard T.S."/>
            <person name="Juul-Madsen H.R."/>
        </authorList>
    </citation>
    <scope>NUCLEOTIDE SEQUENCE [LARGE SCALE GENOMIC DNA]</scope>
    <source>
        <strain evidence="2 3">373-A1</strain>
    </source>
</reference>
<proteinExistence type="predicted"/>
<dbReference type="AlphaFoldDB" id="A0A1B8RQM2"/>
<evidence type="ECO:0000313" key="2">
    <source>
        <dbReference type="EMBL" id="OBY11120.1"/>
    </source>
</evidence>
<dbReference type="Pfam" id="PF01966">
    <property type="entry name" value="HD"/>
    <property type="match status" value="1"/>
</dbReference>
<accession>A0A1B8RQM2</accession>
<dbReference type="InterPro" id="IPR003607">
    <property type="entry name" value="HD/PDEase_dom"/>
</dbReference>
<dbReference type="OrthoDB" id="247014at2"/>
<dbReference type="InterPro" id="IPR006674">
    <property type="entry name" value="HD_domain"/>
</dbReference>
<organism evidence="2 3">
    <name type="scientific">Clostridium paraputrificum</name>
    <dbReference type="NCBI Taxonomy" id="29363"/>
    <lineage>
        <taxon>Bacteria</taxon>
        <taxon>Bacillati</taxon>
        <taxon>Bacillota</taxon>
        <taxon>Clostridia</taxon>
        <taxon>Eubacteriales</taxon>
        <taxon>Clostridiaceae</taxon>
        <taxon>Clostridium</taxon>
    </lineage>
</organism>
<sequence>MKRFEKIKNDKTIIEVYNKISEYEDLYKGWAYHNLDHVKNVAKLVESLHSELGYDDSFIEEAKIAALLHDTGAIEGKNNHSLRSYEFAKKYFEKNNIILKNKDLVLEAIKIHSDGFNSDNIIALALILSDKLDIKYTRVAKEGYKVKGMKELQYITNIFIEINNKNIEIKFICHEKINKNELEGFYFMEKVFKAIMAFSKKMNLNPRVLFNNEEWEKFHMIQLLYE</sequence>
<comment type="caution">
    <text evidence="2">The sequence shown here is derived from an EMBL/GenBank/DDBJ whole genome shotgun (WGS) entry which is preliminary data.</text>
</comment>
<evidence type="ECO:0000259" key="1">
    <source>
        <dbReference type="SMART" id="SM00471"/>
    </source>
</evidence>
<keyword evidence="3" id="KW-1185">Reference proteome</keyword>
<dbReference type="SMART" id="SM00471">
    <property type="entry name" value="HDc"/>
    <property type="match status" value="1"/>
</dbReference>
<evidence type="ECO:0000313" key="3">
    <source>
        <dbReference type="Proteomes" id="UP000092714"/>
    </source>
</evidence>
<dbReference type="Proteomes" id="UP000092714">
    <property type="component" value="Unassembled WGS sequence"/>
</dbReference>
<dbReference type="CDD" id="cd00077">
    <property type="entry name" value="HDc"/>
    <property type="match status" value="1"/>
</dbReference>
<dbReference type="RefSeq" id="WP_065254457.1">
    <property type="nucleotide sequence ID" value="NZ_JADMZL010000002.1"/>
</dbReference>
<dbReference type="SUPFAM" id="SSF109604">
    <property type="entry name" value="HD-domain/PDEase-like"/>
    <property type="match status" value="1"/>
</dbReference>
<gene>
    <name evidence="2" type="ORF">CP373A1_06385</name>
</gene>
<dbReference type="Gene3D" id="1.10.3210.10">
    <property type="entry name" value="Hypothetical protein af1432"/>
    <property type="match status" value="1"/>
</dbReference>
<feature type="domain" description="HD/PDEase" evidence="1">
    <location>
        <begin position="30"/>
        <end position="146"/>
    </location>
</feature>
<dbReference type="eggNOG" id="COG1418">
    <property type="taxonomic scope" value="Bacteria"/>
</dbReference>
<protein>
    <recommendedName>
        <fullName evidence="1">HD/PDEase domain-containing protein</fullName>
    </recommendedName>
</protein>
<dbReference type="EMBL" id="MAPZ01000016">
    <property type="protein sequence ID" value="OBY11120.1"/>
    <property type="molecule type" value="Genomic_DNA"/>
</dbReference>
<name>A0A1B8RQM2_9CLOT</name>